<reference evidence="1 2" key="1">
    <citation type="submission" date="2019-03" db="EMBL/GenBank/DDBJ databases">
        <authorList>
            <person name="Jensen L."/>
            <person name="Storgaard J."/>
            <person name="Sulaj E."/>
            <person name="Schramm A."/>
            <person name="Marshall I.P.G."/>
        </authorList>
    </citation>
    <scope>NUCLEOTIDE SEQUENCE [LARGE SCALE GENOMIC DNA]</scope>
    <source>
        <strain evidence="1 2">2017H2G3</strain>
    </source>
</reference>
<proteinExistence type="predicted"/>
<accession>A0A4R1B1W8</accession>
<protein>
    <submittedName>
        <fullName evidence="1">Uncharacterized protein</fullName>
    </submittedName>
</protein>
<comment type="caution">
    <text evidence="1">The sequence shown here is derived from an EMBL/GenBank/DDBJ whole genome shotgun (WGS) entry which is preliminary data.</text>
</comment>
<keyword evidence="2" id="KW-1185">Reference proteome</keyword>
<sequence length="77" mass="8807">MSAQAVFDKMKSFYLATGKVMQQEEFISNIGKLYKTEQIIEGLMVFNHYLDERPSKKNAQNSIKIINPGGHSIAKYH</sequence>
<gene>
    <name evidence="1" type="ORF">E0Y62_06550</name>
</gene>
<dbReference type="EMBL" id="SJTH01000006">
    <property type="protein sequence ID" value="TCJ04876.1"/>
    <property type="molecule type" value="Genomic_DNA"/>
</dbReference>
<dbReference type="OrthoDB" id="9969591at2"/>
<evidence type="ECO:0000313" key="2">
    <source>
        <dbReference type="Proteomes" id="UP000293846"/>
    </source>
</evidence>
<organism evidence="1 2">
    <name type="scientific">Cytobacillus praedii</name>
    <dbReference type="NCBI Taxonomy" id="1742358"/>
    <lineage>
        <taxon>Bacteria</taxon>
        <taxon>Bacillati</taxon>
        <taxon>Bacillota</taxon>
        <taxon>Bacilli</taxon>
        <taxon>Bacillales</taxon>
        <taxon>Bacillaceae</taxon>
        <taxon>Cytobacillus</taxon>
    </lineage>
</organism>
<dbReference type="RefSeq" id="WP_131236434.1">
    <property type="nucleotide sequence ID" value="NZ_SJTH01000006.1"/>
</dbReference>
<evidence type="ECO:0000313" key="1">
    <source>
        <dbReference type="EMBL" id="TCJ04876.1"/>
    </source>
</evidence>
<name>A0A4R1B1W8_9BACI</name>
<dbReference type="AlphaFoldDB" id="A0A4R1B1W8"/>
<dbReference type="Proteomes" id="UP000293846">
    <property type="component" value="Unassembled WGS sequence"/>
</dbReference>